<gene>
    <name evidence="2" type="ORF">CMsap09_05500</name>
</gene>
<comment type="caution">
    <text evidence="2">The sequence shown here is derived from an EMBL/GenBank/DDBJ whole genome shotgun (WGS) entry which is preliminary data.</text>
</comment>
<protein>
    <submittedName>
        <fullName evidence="2">Uncharacterized protein</fullName>
    </submittedName>
</protein>
<proteinExistence type="predicted"/>
<evidence type="ECO:0000313" key="3">
    <source>
        <dbReference type="Proteomes" id="UP000195106"/>
    </source>
</evidence>
<dbReference type="AlphaFoldDB" id="A0A251XSZ1"/>
<evidence type="ECO:0000256" key="1">
    <source>
        <dbReference type="SAM" id="MobiDB-lite"/>
    </source>
</evidence>
<name>A0A251XSZ1_9MICO</name>
<organism evidence="2 3">
    <name type="scientific">Clavibacter michiganensis</name>
    <dbReference type="NCBI Taxonomy" id="28447"/>
    <lineage>
        <taxon>Bacteria</taxon>
        <taxon>Bacillati</taxon>
        <taxon>Actinomycetota</taxon>
        <taxon>Actinomycetes</taxon>
        <taxon>Micrococcales</taxon>
        <taxon>Microbacteriaceae</taxon>
        <taxon>Clavibacter</taxon>
    </lineage>
</organism>
<accession>A0A251XSZ1</accession>
<dbReference type="EMBL" id="MDHJ01000001">
    <property type="protein sequence ID" value="OUE08383.1"/>
    <property type="molecule type" value="Genomic_DNA"/>
</dbReference>
<evidence type="ECO:0000313" key="2">
    <source>
        <dbReference type="EMBL" id="OUE08383.1"/>
    </source>
</evidence>
<reference evidence="2 3" key="1">
    <citation type="submission" date="2016-08" db="EMBL/GenBank/DDBJ databases">
        <title>Genome sequence of Clavibacter michiganensis spp. strain CASJ009.</title>
        <authorList>
            <person name="Thapa S.P."/>
            <person name="Coaker G."/>
        </authorList>
    </citation>
    <scope>NUCLEOTIDE SEQUENCE [LARGE SCALE GENOMIC DNA]</scope>
    <source>
        <strain evidence="2">CASJ009</strain>
    </source>
</reference>
<dbReference type="Proteomes" id="UP000195106">
    <property type="component" value="Unassembled WGS sequence"/>
</dbReference>
<sequence length="98" mass="10467">MLVLDVVDPFPDAAAERAFLRALAALVHESTTVVLGAPVFPDDHGMPGRPTVRLRLAVDDGPAASARPLDADHDVAEHGDAEHLDIDTHVTTGKETRR</sequence>
<feature type="region of interest" description="Disordered" evidence="1">
    <location>
        <begin position="77"/>
        <end position="98"/>
    </location>
</feature>